<feature type="domain" description="CSC1/OSCA1-like cytosolic" evidence="11">
    <location>
        <begin position="112"/>
        <end position="211"/>
    </location>
</feature>
<dbReference type="EMBL" id="KI392532">
    <property type="protein sequence ID" value="ERN14627.1"/>
    <property type="molecule type" value="Genomic_DNA"/>
</dbReference>
<dbReference type="PANTHER" id="PTHR13018:SF5">
    <property type="entry name" value="RE44586P"/>
    <property type="match status" value="1"/>
</dbReference>
<keyword evidence="13" id="KW-1185">Reference proteome</keyword>
<evidence type="ECO:0000256" key="5">
    <source>
        <dbReference type="ARBA" id="ARBA00022989"/>
    </source>
</evidence>
<dbReference type="OMA" id="IRRSFIC"/>
<evidence type="ECO:0000313" key="13">
    <source>
        <dbReference type="Proteomes" id="UP000017836"/>
    </source>
</evidence>
<evidence type="ECO:0000256" key="3">
    <source>
        <dbReference type="ARBA" id="ARBA00022448"/>
    </source>
</evidence>
<evidence type="ECO:0008006" key="14">
    <source>
        <dbReference type="Google" id="ProtNLM"/>
    </source>
</evidence>
<evidence type="ECO:0000259" key="11">
    <source>
        <dbReference type="Pfam" id="PF14703"/>
    </source>
</evidence>
<gene>
    <name evidence="12" type="ORF">AMTR_s00038p00185310</name>
</gene>
<dbReference type="InterPro" id="IPR027815">
    <property type="entry name" value="CSC1/OSCA1-like_cyt"/>
</dbReference>
<dbReference type="Pfam" id="PF13967">
    <property type="entry name" value="RSN1_TM"/>
    <property type="match status" value="1"/>
</dbReference>
<keyword evidence="7" id="KW-0406">Ion transport</keyword>
<feature type="domain" description="CSC1/OSCA1-like 7TM region" evidence="9">
    <location>
        <begin position="244"/>
        <end position="409"/>
    </location>
</feature>
<dbReference type="GO" id="GO:0005227">
    <property type="term" value="F:calcium-activated cation channel activity"/>
    <property type="evidence" value="ECO:0000318"/>
    <property type="project" value="GO_Central"/>
</dbReference>
<dbReference type="Gramene" id="ERN14627">
    <property type="protein sequence ID" value="ERN14627"/>
    <property type="gene ID" value="AMTR_s00038p00185310"/>
</dbReference>
<evidence type="ECO:0000259" key="10">
    <source>
        <dbReference type="Pfam" id="PF13967"/>
    </source>
</evidence>
<dbReference type="InterPro" id="IPR003864">
    <property type="entry name" value="CSC1/OSCA1-like_7TM"/>
</dbReference>
<dbReference type="Proteomes" id="UP000017836">
    <property type="component" value="Unassembled WGS sequence"/>
</dbReference>
<evidence type="ECO:0000256" key="8">
    <source>
        <dbReference type="SAM" id="Phobius"/>
    </source>
</evidence>
<sequence>MDHAKLDSAVYIRIYLVGLKLFVSITLLAFSVLVPVNWTEATLEHQSLDLTFNKIDKLFVSNIAYGSKRFWIQMTMAYAFTFWACYVLYKEYEIVASMRLLFLASEVRRPDQFMVIVRNVPTDPDESVSEHVEPFFYVNHPNHSLTYQVAYNANKLARIVKKKKSLHNWLDYNQNNCARNPSRRSTREGGFLGLWGESMDSIDFYTIDIDKTRWAAVVCAQTQQSRNPTLWLTEWAPKPHDCIFGNILKGTAFEQLKMCINQSSDEIAKTIGVSIPMKAAFFKTYILVDDWSGVAAEILRLKHLIMYHLSNTLLVNTEKDREDTLNPRSLGFTSPKPQLHSYFLLDLVYAIVTPIRRSFICLLWPDIYGLPILDLYNQEYESVASFWPDIHGCTIIAMVISQLVLMGLMSTRGAAQSTTILIPRPILTIWFHMVCKAGLNMHLSNFLYKK</sequence>
<keyword evidence="6 8" id="KW-0472">Membrane</keyword>
<dbReference type="PANTHER" id="PTHR13018">
    <property type="entry name" value="PROBABLE MEMBRANE PROTEIN DUF221-RELATED"/>
    <property type="match status" value="1"/>
</dbReference>
<dbReference type="GO" id="GO:0005886">
    <property type="term" value="C:plasma membrane"/>
    <property type="evidence" value="ECO:0000318"/>
    <property type="project" value="GO_Central"/>
</dbReference>
<dbReference type="InterPro" id="IPR032880">
    <property type="entry name" value="CSC1/OSCA1-like_N"/>
</dbReference>
<keyword evidence="3" id="KW-0813">Transport</keyword>
<comment type="subcellular location">
    <subcellularLocation>
        <location evidence="1">Membrane</location>
        <topology evidence="1">Multi-pass membrane protein</topology>
    </subcellularLocation>
</comment>
<keyword evidence="5 8" id="KW-1133">Transmembrane helix</keyword>
<protein>
    <recommendedName>
        <fullName evidence="14">CSC1/OSCA1-like N-terminal transmembrane domain-containing protein</fullName>
    </recommendedName>
</protein>
<evidence type="ECO:0000313" key="12">
    <source>
        <dbReference type="EMBL" id="ERN14627.1"/>
    </source>
</evidence>
<dbReference type="Pfam" id="PF02714">
    <property type="entry name" value="RSN1_7TM"/>
    <property type="match status" value="1"/>
</dbReference>
<reference evidence="13" key="1">
    <citation type="journal article" date="2013" name="Science">
        <title>The Amborella genome and the evolution of flowering plants.</title>
        <authorList>
            <consortium name="Amborella Genome Project"/>
        </authorList>
    </citation>
    <scope>NUCLEOTIDE SEQUENCE [LARGE SCALE GENOMIC DNA]</scope>
</reference>
<proteinExistence type="inferred from homology"/>
<evidence type="ECO:0000256" key="6">
    <source>
        <dbReference type="ARBA" id="ARBA00023136"/>
    </source>
</evidence>
<evidence type="ECO:0000256" key="7">
    <source>
        <dbReference type="ARBA" id="ARBA00023303"/>
    </source>
</evidence>
<evidence type="ECO:0000256" key="2">
    <source>
        <dbReference type="ARBA" id="ARBA00007779"/>
    </source>
</evidence>
<evidence type="ECO:0000256" key="4">
    <source>
        <dbReference type="ARBA" id="ARBA00022692"/>
    </source>
</evidence>
<keyword evidence="7" id="KW-0407">Ion channel</keyword>
<evidence type="ECO:0000259" key="9">
    <source>
        <dbReference type="Pfam" id="PF02714"/>
    </source>
</evidence>
<organism evidence="12 13">
    <name type="scientific">Amborella trichopoda</name>
    <dbReference type="NCBI Taxonomy" id="13333"/>
    <lineage>
        <taxon>Eukaryota</taxon>
        <taxon>Viridiplantae</taxon>
        <taxon>Streptophyta</taxon>
        <taxon>Embryophyta</taxon>
        <taxon>Tracheophyta</taxon>
        <taxon>Spermatophyta</taxon>
        <taxon>Magnoliopsida</taxon>
        <taxon>Amborellales</taxon>
        <taxon>Amborellaceae</taxon>
        <taxon>Amborella</taxon>
    </lineage>
</organism>
<feature type="domain" description="CSC1/OSCA1-like N-terminal transmembrane" evidence="10">
    <location>
        <begin position="2"/>
        <end position="91"/>
    </location>
</feature>
<dbReference type="InterPro" id="IPR045122">
    <property type="entry name" value="Csc1-like"/>
</dbReference>
<keyword evidence="4 8" id="KW-0812">Transmembrane</keyword>
<comment type="similarity">
    <text evidence="2">Belongs to the CSC1 (TC 1.A.17) family.</text>
</comment>
<dbReference type="Pfam" id="PF14703">
    <property type="entry name" value="PHM7_cyt"/>
    <property type="match status" value="1"/>
</dbReference>
<evidence type="ECO:0000256" key="1">
    <source>
        <dbReference type="ARBA" id="ARBA00004141"/>
    </source>
</evidence>
<feature type="transmembrane region" description="Helical" evidence="8">
    <location>
        <begin position="12"/>
        <end position="34"/>
    </location>
</feature>
<accession>U5CZS6</accession>
<dbReference type="HOGENOM" id="CLU_608837_0_0_1"/>
<feature type="transmembrane region" description="Helical" evidence="8">
    <location>
        <begin position="70"/>
        <end position="89"/>
    </location>
</feature>
<name>U5CZS6_AMBTC</name>
<dbReference type="eggNOG" id="KOG1134">
    <property type="taxonomic scope" value="Eukaryota"/>
</dbReference>
<dbReference type="AlphaFoldDB" id="U5CZS6"/>